<evidence type="ECO:0000313" key="2">
    <source>
        <dbReference type="Proteomes" id="UP000681967"/>
    </source>
</evidence>
<protein>
    <submittedName>
        <fullName evidence="1">Uncharacterized protein</fullName>
    </submittedName>
</protein>
<feature type="non-terminal residue" evidence="1">
    <location>
        <position position="45"/>
    </location>
</feature>
<accession>A0A8S2ZC06</accession>
<comment type="caution">
    <text evidence="1">The sequence shown here is derived from an EMBL/GenBank/DDBJ whole genome shotgun (WGS) entry which is preliminary data.</text>
</comment>
<dbReference type="Proteomes" id="UP000681967">
    <property type="component" value="Unassembled WGS sequence"/>
</dbReference>
<gene>
    <name evidence="1" type="ORF">BYL167_LOCUS41191</name>
</gene>
<proteinExistence type="predicted"/>
<sequence length="45" mass="5103">MRAPTTNISNFLDEITRPIFDNKCSTTAIIDSASLIKELDKYAKR</sequence>
<reference evidence="1" key="1">
    <citation type="submission" date="2021-02" db="EMBL/GenBank/DDBJ databases">
        <authorList>
            <person name="Nowell W R."/>
        </authorList>
    </citation>
    <scope>NUCLEOTIDE SEQUENCE</scope>
</reference>
<dbReference type="AlphaFoldDB" id="A0A8S2ZC06"/>
<evidence type="ECO:0000313" key="1">
    <source>
        <dbReference type="EMBL" id="CAF4626574.1"/>
    </source>
</evidence>
<dbReference type="EMBL" id="CAJOBH010103757">
    <property type="protein sequence ID" value="CAF4626574.1"/>
    <property type="molecule type" value="Genomic_DNA"/>
</dbReference>
<organism evidence="1 2">
    <name type="scientific">Rotaria magnacalcarata</name>
    <dbReference type="NCBI Taxonomy" id="392030"/>
    <lineage>
        <taxon>Eukaryota</taxon>
        <taxon>Metazoa</taxon>
        <taxon>Spiralia</taxon>
        <taxon>Gnathifera</taxon>
        <taxon>Rotifera</taxon>
        <taxon>Eurotatoria</taxon>
        <taxon>Bdelloidea</taxon>
        <taxon>Philodinida</taxon>
        <taxon>Philodinidae</taxon>
        <taxon>Rotaria</taxon>
    </lineage>
</organism>
<name>A0A8S2ZC06_9BILA</name>